<evidence type="ECO:0000256" key="1">
    <source>
        <dbReference type="SAM" id="Phobius"/>
    </source>
</evidence>
<feature type="transmembrane region" description="Helical" evidence="1">
    <location>
        <begin position="46"/>
        <end position="63"/>
    </location>
</feature>
<dbReference type="EMBL" id="SMLB01000035">
    <property type="protein sequence ID" value="TDD66827.1"/>
    <property type="molecule type" value="Genomic_DNA"/>
</dbReference>
<keyword evidence="1" id="KW-0812">Transmembrane</keyword>
<feature type="transmembrane region" description="Helical" evidence="1">
    <location>
        <begin position="21"/>
        <end position="40"/>
    </location>
</feature>
<name>A0A4V2YRV2_9ACTN</name>
<feature type="transmembrane region" description="Helical" evidence="1">
    <location>
        <begin position="178"/>
        <end position="198"/>
    </location>
</feature>
<dbReference type="AlphaFoldDB" id="A0A4V2YRV2"/>
<evidence type="ECO:0000313" key="2">
    <source>
        <dbReference type="EMBL" id="TDD66827.1"/>
    </source>
</evidence>
<proteinExistence type="predicted"/>
<comment type="caution">
    <text evidence="2">The sequence shown here is derived from an EMBL/GenBank/DDBJ whole genome shotgun (WGS) entry which is preliminary data.</text>
</comment>
<accession>A0A4V2YRV2</accession>
<keyword evidence="1" id="KW-0472">Membrane</keyword>
<feature type="transmembrane region" description="Helical" evidence="1">
    <location>
        <begin position="70"/>
        <end position="91"/>
    </location>
</feature>
<feature type="transmembrane region" description="Helical" evidence="1">
    <location>
        <begin position="97"/>
        <end position="114"/>
    </location>
</feature>
<protein>
    <submittedName>
        <fullName evidence="2">Uncharacterized protein</fullName>
    </submittedName>
</protein>
<reference evidence="2 3" key="1">
    <citation type="submission" date="2019-02" db="EMBL/GenBank/DDBJ databases">
        <title>Draft genome sequences of novel Actinobacteria.</title>
        <authorList>
            <person name="Sahin N."/>
            <person name="Ay H."/>
            <person name="Saygin H."/>
        </authorList>
    </citation>
    <scope>NUCLEOTIDE SEQUENCE [LARGE SCALE GENOMIC DNA]</scope>
    <source>
        <strain evidence="2 3">8K307</strain>
    </source>
</reference>
<evidence type="ECO:0000313" key="3">
    <source>
        <dbReference type="Proteomes" id="UP000295217"/>
    </source>
</evidence>
<dbReference type="RefSeq" id="WP_132105234.1">
    <property type="nucleotide sequence ID" value="NZ_SMLB01000035.1"/>
</dbReference>
<keyword evidence="3" id="KW-1185">Reference proteome</keyword>
<sequence>MTTTVPVARPRPVARSLRGVVRRWPAAAGLALAAFVASDLSFGADLAPILAASGIVYLGAAALGRAASAWPLFLGTFAVITAAEILAGVTGAGGVDGTWVLLGAAVPLAAYGLLRRRATPAHGLPLQSLAMAGFGAAAAVTVLVGGDAGAYLVAVGLLGHAAWDVWHHRTNRVVVRSLAEFCVVLDTLLAAAMIVVAITG</sequence>
<dbReference type="Proteomes" id="UP000295217">
    <property type="component" value="Unassembled WGS sequence"/>
</dbReference>
<keyword evidence="1" id="KW-1133">Transmembrane helix</keyword>
<gene>
    <name evidence="2" type="ORF">E1262_21090</name>
</gene>
<organism evidence="2 3">
    <name type="scientific">Jiangella aurantiaca</name>
    <dbReference type="NCBI Taxonomy" id="2530373"/>
    <lineage>
        <taxon>Bacteria</taxon>
        <taxon>Bacillati</taxon>
        <taxon>Actinomycetota</taxon>
        <taxon>Actinomycetes</taxon>
        <taxon>Jiangellales</taxon>
        <taxon>Jiangellaceae</taxon>
        <taxon>Jiangella</taxon>
    </lineage>
</organism>
<dbReference type="OrthoDB" id="2988755at2"/>